<dbReference type="Pfam" id="PF03401">
    <property type="entry name" value="TctC"/>
    <property type="match status" value="1"/>
</dbReference>
<dbReference type="InterPro" id="IPR005064">
    <property type="entry name" value="BUG"/>
</dbReference>
<keyword evidence="3" id="KW-1185">Reference proteome</keyword>
<comment type="similarity">
    <text evidence="1">Belongs to the UPF0065 (bug) family.</text>
</comment>
<organism evidence="2 3">
    <name type="scientific">Humitalea rosea</name>
    <dbReference type="NCBI Taxonomy" id="990373"/>
    <lineage>
        <taxon>Bacteria</taxon>
        <taxon>Pseudomonadati</taxon>
        <taxon>Pseudomonadota</taxon>
        <taxon>Alphaproteobacteria</taxon>
        <taxon>Acetobacterales</taxon>
        <taxon>Roseomonadaceae</taxon>
        <taxon>Humitalea</taxon>
    </lineage>
</organism>
<dbReference type="Proteomes" id="UP000249688">
    <property type="component" value="Unassembled WGS sequence"/>
</dbReference>
<dbReference type="SUPFAM" id="SSF53850">
    <property type="entry name" value="Periplasmic binding protein-like II"/>
    <property type="match status" value="1"/>
</dbReference>
<sequence>MAQTTWHPERDIVLLAGTPAGGGQDRPARALLGILREQGLVPTPMTLVNIPGRGGGNAWDDLARHGGDAHRLAINSPTILSNHALGVSALEWTALTPLCNLYTEYLAFIVRPDSSIRDADVLLRRLGDDTAGLPIALATAIGNANHIALSEITRHAGGAVAALDIAVFDSARDATAHVLSGKAELGVITAASPVPEMAAGTVRCVAVSAPARLDGVYASSPTWREHAVDCVAGPWRGVIGPAALDTAQIGFWEEALRAATRTPAWREELARQYWSDTYASGEALHAFLRHEEATMAAALRALGLLPSS</sequence>
<dbReference type="AlphaFoldDB" id="A0A2W7HY74"/>
<proteinExistence type="inferred from homology"/>
<dbReference type="Gene3D" id="3.40.190.10">
    <property type="entry name" value="Periplasmic binding protein-like II"/>
    <property type="match status" value="1"/>
</dbReference>
<dbReference type="RefSeq" id="WP_111399982.1">
    <property type="nucleotide sequence ID" value="NZ_QKYU01000028.1"/>
</dbReference>
<evidence type="ECO:0000313" key="2">
    <source>
        <dbReference type="EMBL" id="PZW39424.1"/>
    </source>
</evidence>
<dbReference type="InterPro" id="IPR042100">
    <property type="entry name" value="Bug_dom1"/>
</dbReference>
<dbReference type="EMBL" id="QKYU01000028">
    <property type="protein sequence ID" value="PZW39424.1"/>
    <property type="molecule type" value="Genomic_DNA"/>
</dbReference>
<dbReference type="PIRSF" id="PIRSF017082">
    <property type="entry name" value="YflP"/>
    <property type="match status" value="1"/>
</dbReference>
<evidence type="ECO:0000313" key="3">
    <source>
        <dbReference type="Proteomes" id="UP000249688"/>
    </source>
</evidence>
<dbReference type="PANTHER" id="PTHR42928">
    <property type="entry name" value="TRICARBOXYLATE-BINDING PROTEIN"/>
    <property type="match status" value="1"/>
</dbReference>
<name>A0A2W7HY74_9PROT</name>
<gene>
    <name evidence="2" type="ORF">C8P66_1283</name>
</gene>
<accession>A0A2W7HY74</accession>
<protein>
    <submittedName>
        <fullName evidence="2">Putative tricarboxylic transport membrane protein</fullName>
    </submittedName>
</protein>
<dbReference type="OrthoDB" id="7250553at2"/>
<dbReference type="Gene3D" id="3.40.190.150">
    <property type="entry name" value="Bordetella uptake gene, domain 1"/>
    <property type="match status" value="1"/>
</dbReference>
<evidence type="ECO:0000256" key="1">
    <source>
        <dbReference type="ARBA" id="ARBA00006987"/>
    </source>
</evidence>
<comment type="caution">
    <text evidence="2">The sequence shown here is derived from an EMBL/GenBank/DDBJ whole genome shotgun (WGS) entry which is preliminary data.</text>
</comment>
<reference evidence="2 3" key="1">
    <citation type="submission" date="2018-06" db="EMBL/GenBank/DDBJ databases">
        <title>Genomic Encyclopedia of Archaeal and Bacterial Type Strains, Phase II (KMG-II): from individual species to whole genera.</title>
        <authorList>
            <person name="Goeker M."/>
        </authorList>
    </citation>
    <scope>NUCLEOTIDE SEQUENCE [LARGE SCALE GENOMIC DNA]</scope>
    <source>
        <strain evidence="2 3">DSM 24525</strain>
    </source>
</reference>
<dbReference type="PANTHER" id="PTHR42928:SF3">
    <property type="entry name" value="UPF0065 PROTEIN YFLP"/>
    <property type="match status" value="1"/>
</dbReference>